<name>A0A4R2D6W5_SHIGR</name>
<dbReference type="Gene3D" id="3.90.79.10">
    <property type="entry name" value="Nucleoside Triphosphate Pyrophosphohydrolase"/>
    <property type="match status" value="2"/>
</dbReference>
<keyword evidence="5" id="KW-0460">Magnesium</keyword>
<keyword evidence="3" id="KW-0479">Metal-binding</keyword>
<dbReference type="PANTHER" id="PTHR12318">
    <property type="entry name" value="TESTOSTERONE-REGULATED PROTEIN RP2"/>
    <property type="match status" value="1"/>
</dbReference>
<reference evidence="8 9" key="1">
    <citation type="submission" date="2019-03" db="EMBL/GenBank/DDBJ databases">
        <title>Genomic Encyclopedia of Type Strains, Phase IV (KMG-IV): sequencing the most valuable type-strain genomes for metagenomic binning, comparative biology and taxonomic classification.</title>
        <authorList>
            <person name="Goeker M."/>
        </authorList>
    </citation>
    <scope>NUCLEOTIDE SEQUENCE [LARGE SCALE GENOMIC DNA]</scope>
    <source>
        <strain evidence="8 9">DSM 18401</strain>
    </source>
</reference>
<evidence type="ECO:0000256" key="4">
    <source>
        <dbReference type="ARBA" id="ARBA00022801"/>
    </source>
</evidence>
<accession>A0A4R2D6W5</accession>
<dbReference type="GO" id="GO:0046872">
    <property type="term" value="F:metal ion binding"/>
    <property type="evidence" value="ECO:0007669"/>
    <property type="project" value="UniProtKB-KW"/>
</dbReference>
<dbReference type="PANTHER" id="PTHR12318:SF0">
    <property type="entry name" value="ACYL-COENZYME A DIPHOSPHATASE NUDT19"/>
    <property type="match status" value="1"/>
</dbReference>
<dbReference type="RefSeq" id="WP_133033342.1">
    <property type="nucleotide sequence ID" value="NZ_BAABEI010000012.1"/>
</dbReference>
<dbReference type="EMBL" id="SLVX01000002">
    <property type="protein sequence ID" value="TCN47944.1"/>
    <property type="molecule type" value="Genomic_DNA"/>
</dbReference>
<dbReference type="CDD" id="cd18870">
    <property type="entry name" value="NUDIX_AcylCoAdiphos_Nudt19"/>
    <property type="match status" value="1"/>
</dbReference>
<feature type="domain" description="Nudix hydrolase" evidence="7">
    <location>
        <begin position="5"/>
        <end position="191"/>
    </location>
</feature>
<dbReference type="SUPFAM" id="SSF55811">
    <property type="entry name" value="Nudix"/>
    <property type="match status" value="1"/>
</dbReference>
<dbReference type="Proteomes" id="UP000295351">
    <property type="component" value="Unassembled WGS sequence"/>
</dbReference>
<keyword evidence="9" id="KW-1185">Reference proteome</keyword>
<evidence type="ECO:0000256" key="1">
    <source>
        <dbReference type="ARBA" id="ARBA00001936"/>
    </source>
</evidence>
<gene>
    <name evidence="8" type="ORF">EV665_102468</name>
</gene>
<dbReference type="PROSITE" id="PS51462">
    <property type="entry name" value="NUDIX"/>
    <property type="match status" value="1"/>
</dbReference>
<evidence type="ECO:0000313" key="8">
    <source>
        <dbReference type="EMBL" id="TCN47944.1"/>
    </source>
</evidence>
<evidence type="ECO:0000256" key="5">
    <source>
        <dbReference type="ARBA" id="ARBA00022842"/>
    </source>
</evidence>
<comment type="cofactor">
    <cofactor evidence="1">
        <name>Mn(2+)</name>
        <dbReference type="ChEBI" id="CHEBI:29035"/>
    </cofactor>
</comment>
<evidence type="ECO:0000256" key="6">
    <source>
        <dbReference type="ARBA" id="ARBA00023211"/>
    </source>
</evidence>
<keyword evidence="4" id="KW-0378">Hydrolase</keyword>
<evidence type="ECO:0000313" key="9">
    <source>
        <dbReference type="Proteomes" id="UP000295351"/>
    </source>
</evidence>
<dbReference type="GO" id="GO:0016818">
    <property type="term" value="F:hydrolase activity, acting on acid anhydrides, in phosphorus-containing anhydrides"/>
    <property type="evidence" value="ECO:0007669"/>
    <property type="project" value="InterPro"/>
</dbReference>
<evidence type="ECO:0000256" key="3">
    <source>
        <dbReference type="ARBA" id="ARBA00022723"/>
    </source>
</evidence>
<proteinExistence type="predicted"/>
<organism evidence="8 9">
    <name type="scientific">Shinella granuli</name>
    <dbReference type="NCBI Taxonomy" id="323621"/>
    <lineage>
        <taxon>Bacteria</taxon>
        <taxon>Pseudomonadati</taxon>
        <taxon>Pseudomonadota</taxon>
        <taxon>Alphaproteobacteria</taxon>
        <taxon>Hyphomicrobiales</taxon>
        <taxon>Rhizobiaceae</taxon>
        <taxon>Shinella</taxon>
    </lineage>
</organism>
<sequence>MTPVRPVDAASILLLDRSGERMRVLVGRRSSRHVFMPDVYVFPGGRRDAADRLVPVSNPLNPLACERLALRSGTRCSDSRLRALGVAALRELYEEAGISVGAPLDAAAQNVLPFRPDLSNLRFLARAITPAGMVRRFDTRFFTLFADEAGIDPAGATASHELEDVRWVDIFDRGGIEMPDITVLILEELQKSLQEDKSLPFGRAAPLYHTRRGRFLRDLL</sequence>
<keyword evidence="6" id="KW-0464">Manganese</keyword>
<dbReference type="AlphaFoldDB" id="A0A4R2D6W5"/>
<dbReference type="InterPro" id="IPR039121">
    <property type="entry name" value="NUDT19"/>
</dbReference>
<dbReference type="InterPro" id="IPR000086">
    <property type="entry name" value="NUDIX_hydrolase_dom"/>
</dbReference>
<evidence type="ECO:0000259" key="7">
    <source>
        <dbReference type="PROSITE" id="PS51462"/>
    </source>
</evidence>
<comment type="caution">
    <text evidence="8">The sequence shown here is derived from an EMBL/GenBank/DDBJ whole genome shotgun (WGS) entry which is preliminary data.</text>
</comment>
<dbReference type="InterPro" id="IPR015797">
    <property type="entry name" value="NUDIX_hydrolase-like_dom_sf"/>
</dbReference>
<evidence type="ECO:0000256" key="2">
    <source>
        <dbReference type="ARBA" id="ARBA00001946"/>
    </source>
</evidence>
<protein>
    <recommendedName>
        <fullName evidence="7">Nudix hydrolase domain-containing protein</fullName>
    </recommendedName>
</protein>
<comment type="cofactor">
    <cofactor evidence="2">
        <name>Mg(2+)</name>
        <dbReference type="ChEBI" id="CHEBI:18420"/>
    </cofactor>
</comment>